<dbReference type="SUPFAM" id="SSF69065">
    <property type="entry name" value="RNase III domain-like"/>
    <property type="match status" value="1"/>
</dbReference>
<proteinExistence type="predicted"/>
<sequence>MATDADLLKVEKAFDYTFGNKHLLQIALTSPGVERDNHHGNRLLARVGQAAMDMVIAQAGYESSATTGISLSVLTRQSLGSAG</sequence>
<dbReference type="Proteomes" id="UP000236546">
    <property type="component" value="Unassembled WGS sequence"/>
</dbReference>
<dbReference type="AlphaFoldDB" id="A0A2K0SV90"/>
<accession>A0A2K0SV90</accession>
<comment type="caution">
    <text evidence="1">The sequence shown here is derived from an EMBL/GenBank/DDBJ whole genome shotgun (WGS) entry which is preliminary data.</text>
</comment>
<dbReference type="OrthoDB" id="67027at2759"/>
<reference evidence="1 2" key="1">
    <citation type="submission" date="2017-02" db="EMBL/GenBank/DDBJ databases">
        <title>Genomes of Trichoderma spp. with biocontrol activity.</title>
        <authorList>
            <person name="Gardiner D."/>
            <person name="Kazan K."/>
            <person name="Vos C."/>
            <person name="Harvey P."/>
        </authorList>
    </citation>
    <scope>NUCLEOTIDE SEQUENCE [LARGE SCALE GENOMIC DNA]</scope>
    <source>
        <strain evidence="1 2">A5MH</strain>
    </source>
</reference>
<protein>
    <recommendedName>
        <fullName evidence="3">RNase III domain-containing protein</fullName>
    </recommendedName>
</protein>
<name>A0A2K0SV90_9HYPO</name>
<evidence type="ECO:0000313" key="2">
    <source>
        <dbReference type="Proteomes" id="UP000236546"/>
    </source>
</evidence>
<dbReference type="GO" id="GO:0006396">
    <property type="term" value="P:RNA processing"/>
    <property type="evidence" value="ECO:0007669"/>
    <property type="project" value="InterPro"/>
</dbReference>
<evidence type="ECO:0008006" key="3">
    <source>
        <dbReference type="Google" id="ProtNLM"/>
    </source>
</evidence>
<evidence type="ECO:0000313" key="1">
    <source>
        <dbReference type="EMBL" id="PNP37190.1"/>
    </source>
</evidence>
<organism evidence="1 2">
    <name type="scientific">Trichoderma gamsii</name>
    <dbReference type="NCBI Taxonomy" id="398673"/>
    <lineage>
        <taxon>Eukaryota</taxon>
        <taxon>Fungi</taxon>
        <taxon>Dikarya</taxon>
        <taxon>Ascomycota</taxon>
        <taxon>Pezizomycotina</taxon>
        <taxon>Sordariomycetes</taxon>
        <taxon>Hypocreomycetidae</taxon>
        <taxon>Hypocreales</taxon>
        <taxon>Hypocreaceae</taxon>
        <taxon>Trichoderma</taxon>
    </lineage>
</organism>
<dbReference type="EMBL" id="MTYH01000190">
    <property type="protein sequence ID" value="PNP37190.1"/>
    <property type="molecule type" value="Genomic_DNA"/>
</dbReference>
<dbReference type="Gene3D" id="1.10.1520.10">
    <property type="entry name" value="Ribonuclease III domain"/>
    <property type="match status" value="1"/>
</dbReference>
<dbReference type="GO" id="GO:0004525">
    <property type="term" value="F:ribonuclease III activity"/>
    <property type="evidence" value="ECO:0007669"/>
    <property type="project" value="InterPro"/>
</dbReference>
<dbReference type="InterPro" id="IPR036389">
    <property type="entry name" value="RNase_III_sf"/>
</dbReference>
<gene>
    <name evidence="1" type="ORF">TGAMA5MH_10907</name>
</gene>